<dbReference type="Pfam" id="PF08239">
    <property type="entry name" value="SH3_3"/>
    <property type="match status" value="1"/>
</dbReference>
<accession>A0A0P0NWG6</accession>
<dbReference type="Gene3D" id="2.30.30.40">
    <property type="entry name" value="SH3 Domains"/>
    <property type="match status" value="1"/>
</dbReference>
<keyword evidence="4" id="KW-1185">Reference proteome</keyword>
<dbReference type="Pfam" id="PF13488">
    <property type="entry name" value="Gly-zipper_Omp"/>
    <property type="match status" value="1"/>
</dbReference>
<evidence type="ECO:0000259" key="1">
    <source>
        <dbReference type="Pfam" id="PF08239"/>
    </source>
</evidence>
<evidence type="ECO:0000313" key="4">
    <source>
        <dbReference type="Proteomes" id="UP000056905"/>
    </source>
</evidence>
<evidence type="ECO:0000259" key="2">
    <source>
        <dbReference type="Pfam" id="PF13488"/>
    </source>
</evidence>
<dbReference type="STRING" id="69395.AQ619_02865"/>
<name>A0A0P0NWG6_9CAUL</name>
<evidence type="ECO:0000313" key="3">
    <source>
        <dbReference type="EMBL" id="ALL12385.1"/>
    </source>
</evidence>
<feature type="domain" description="Glycine zipper" evidence="2">
    <location>
        <begin position="90"/>
        <end position="134"/>
    </location>
</feature>
<dbReference type="InterPro" id="IPR039567">
    <property type="entry name" value="Gly-zipper"/>
</dbReference>
<gene>
    <name evidence="3" type="ORF">AQ619_02865</name>
</gene>
<dbReference type="Proteomes" id="UP000056905">
    <property type="component" value="Chromosome"/>
</dbReference>
<dbReference type="AlphaFoldDB" id="A0A0P0NWG6"/>
<proteinExistence type="predicted"/>
<reference evidence="3 4" key="1">
    <citation type="submission" date="2015-10" db="EMBL/GenBank/DDBJ databases">
        <title>Conservation of the essential genome among Caulobacter and Brevundimonas species.</title>
        <authorList>
            <person name="Scott D."/>
            <person name="Ely B."/>
        </authorList>
    </citation>
    <scope>NUCLEOTIDE SEQUENCE [LARGE SCALE GENOMIC DNA]</scope>
    <source>
        <strain evidence="3 4">CB4</strain>
    </source>
</reference>
<sequence>MNECCRCGRRPRSASPCHGLSHGVADPGHQFGTRTIDMTSLKTFKTIALTLAASASALTLVSAPSAFAVEQRLGGVVGCQASGKKQETAAVIGALLGAAAGSNLAKNDRGTGTAIGALVGAGAGSFVGCSMQKNEAAKAVGGAYVSDGVRYAPSVDAAPLTQIKGKYVARSNLNLRATASARGTKVGGVPAGQTFQALGRTGDGKWILVGQDGVGVGYVSSAYVYRA</sequence>
<dbReference type="OrthoDB" id="7335226at2"/>
<organism evidence="3 4">
    <name type="scientific">Caulobacter henricii</name>
    <dbReference type="NCBI Taxonomy" id="69395"/>
    <lineage>
        <taxon>Bacteria</taxon>
        <taxon>Pseudomonadati</taxon>
        <taxon>Pseudomonadota</taxon>
        <taxon>Alphaproteobacteria</taxon>
        <taxon>Caulobacterales</taxon>
        <taxon>Caulobacteraceae</taxon>
        <taxon>Caulobacter</taxon>
    </lineage>
</organism>
<dbReference type="EMBL" id="CP013002">
    <property type="protein sequence ID" value="ALL12385.1"/>
    <property type="molecule type" value="Genomic_DNA"/>
</dbReference>
<dbReference type="KEGG" id="chq:AQ619_02865"/>
<protein>
    <submittedName>
        <fullName evidence="3">Peptide-binding protein</fullName>
    </submittedName>
</protein>
<feature type="domain" description="SH3b" evidence="1">
    <location>
        <begin position="171"/>
        <end position="224"/>
    </location>
</feature>
<dbReference type="InterPro" id="IPR003646">
    <property type="entry name" value="SH3-like_bac-type"/>
</dbReference>